<dbReference type="VEuPathDB" id="FungiDB:ASPACDRAFT_59413"/>
<dbReference type="GeneID" id="30977258"/>
<evidence type="ECO:0000313" key="5">
    <source>
        <dbReference type="EMBL" id="OJK01766.1"/>
    </source>
</evidence>
<keyword evidence="2" id="KW-0408">Iron</keyword>
<keyword evidence="2" id="KW-0479">Metal-binding</keyword>
<name>A0A1L9X091_ASPA1</name>
<evidence type="ECO:0000256" key="3">
    <source>
        <dbReference type="SAM" id="MobiDB-lite"/>
    </source>
</evidence>
<gene>
    <name evidence="5" type="ORF">ASPACDRAFT_59413</name>
</gene>
<reference evidence="6" key="1">
    <citation type="journal article" date="2017" name="Genome Biol.">
        <title>Comparative genomics reveals high biological diversity and specific adaptations in the industrially and medically important fungal genus Aspergillus.</title>
        <authorList>
            <person name="de Vries R.P."/>
            <person name="Riley R."/>
            <person name="Wiebenga A."/>
            <person name="Aguilar-Osorio G."/>
            <person name="Amillis S."/>
            <person name="Uchima C.A."/>
            <person name="Anderluh G."/>
            <person name="Asadollahi M."/>
            <person name="Askin M."/>
            <person name="Barry K."/>
            <person name="Battaglia E."/>
            <person name="Bayram O."/>
            <person name="Benocci T."/>
            <person name="Braus-Stromeyer S.A."/>
            <person name="Caldana C."/>
            <person name="Canovas D."/>
            <person name="Cerqueira G.C."/>
            <person name="Chen F."/>
            <person name="Chen W."/>
            <person name="Choi C."/>
            <person name="Clum A."/>
            <person name="Dos Santos R.A."/>
            <person name="Damasio A.R."/>
            <person name="Diallinas G."/>
            <person name="Emri T."/>
            <person name="Fekete E."/>
            <person name="Flipphi M."/>
            <person name="Freyberg S."/>
            <person name="Gallo A."/>
            <person name="Gournas C."/>
            <person name="Habgood R."/>
            <person name="Hainaut M."/>
            <person name="Harispe M.L."/>
            <person name="Henrissat B."/>
            <person name="Hilden K.S."/>
            <person name="Hope R."/>
            <person name="Hossain A."/>
            <person name="Karabika E."/>
            <person name="Karaffa L."/>
            <person name="Karanyi Z."/>
            <person name="Krasevec N."/>
            <person name="Kuo A."/>
            <person name="Kusch H."/>
            <person name="LaButti K."/>
            <person name="Lagendijk E.L."/>
            <person name="Lapidus A."/>
            <person name="Levasseur A."/>
            <person name="Lindquist E."/>
            <person name="Lipzen A."/>
            <person name="Logrieco A.F."/>
            <person name="MacCabe A."/>
            <person name="Maekelae M.R."/>
            <person name="Malavazi I."/>
            <person name="Melin P."/>
            <person name="Meyer V."/>
            <person name="Mielnichuk N."/>
            <person name="Miskei M."/>
            <person name="Molnar A.P."/>
            <person name="Mule G."/>
            <person name="Ngan C.Y."/>
            <person name="Orejas M."/>
            <person name="Orosz E."/>
            <person name="Ouedraogo J.P."/>
            <person name="Overkamp K.M."/>
            <person name="Park H.-S."/>
            <person name="Perrone G."/>
            <person name="Piumi F."/>
            <person name="Punt P.J."/>
            <person name="Ram A.F."/>
            <person name="Ramon A."/>
            <person name="Rauscher S."/>
            <person name="Record E."/>
            <person name="Riano-Pachon D.M."/>
            <person name="Robert V."/>
            <person name="Roehrig J."/>
            <person name="Ruller R."/>
            <person name="Salamov A."/>
            <person name="Salih N.S."/>
            <person name="Samson R.A."/>
            <person name="Sandor E."/>
            <person name="Sanguinetti M."/>
            <person name="Schuetze T."/>
            <person name="Sepcic K."/>
            <person name="Shelest E."/>
            <person name="Sherlock G."/>
            <person name="Sophianopoulou V."/>
            <person name="Squina F.M."/>
            <person name="Sun H."/>
            <person name="Susca A."/>
            <person name="Todd R.B."/>
            <person name="Tsang A."/>
            <person name="Unkles S.E."/>
            <person name="van de Wiele N."/>
            <person name="van Rossen-Uffink D."/>
            <person name="Oliveira J.V."/>
            <person name="Vesth T.C."/>
            <person name="Visser J."/>
            <person name="Yu J.-H."/>
            <person name="Zhou M."/>
            <person name="Andersen M.R."/>
            <person name="Archer D.B."/>
            <person name="Baker S.E."/>
            <person name="Benoit I."/>
            <person name="Brakhage A.A."/>
            <person name="Braus G.H."/>
            <person name="Fischer R."/>
            <person name="Frisvad J.C."/>
            <person name="Goldman G.H."/>
            <person name="Houbraken J."/>
            <person name="Oakley B."/>
            <person name="Pocsi I."/>
            <person name="Scazzocchio C."/>
            <person name="Seiboth B."/>
            <person name="vanKuyk P.A."/>
            <person name="Wortman J."/>
            <person name="Dyer P.S."/>
            <person name="Grigoriev I.V."/>
        </authorList>
    </citation>
    <scope>NUCLEOTIDE SEQUENCE [LARGE SCALE GENOMIC DNA]</scope>
    <source>
        <strain evidence="6">ATCC 16872 / CBS 172.66 / WB 5094</strain>
    </source>
</reference>
<dbReference type="PANTHER" id="PTHR47990">
    <property type="entry name" value="2-OXOGLUTARATE (2OG) AND FE(II)-DEPENDENT OXYGENASE SUPERFAMILY PROTEIN-RELATED"/>
    <property type="match status" value="1"/>
</dbReference>
<dbReference type="GO" id="GO:0046872">
    <property type="term" value="F:metal ion binding"/>
    <property type="evidence" value="ECO:0007669"/>
    <property type="project" value="UniProtKB-KW"/>
</dbReference>
<dbReference type="SUPFAM" id="SSF51197">
    <property type="entry name" value="Clavaminate synthase-like"/>
    <property type="match status" value="1"/>
</dbReference>
<feature type="region of interest" description="Disordered" evidence="3">
    <location>
        <begin position="65"/>
        <end position="110"/>
    </location>
</feature>
<dbReference type="GO" id="GO:0016491">
    <property type="term" value="F:oxidoreductase activity"/>
    <property type="evidence" value="ECO:0007669"/>
    <property type="project" value="UniProtKB-KW"/>
</dbReference>
<protein>
    <recommendedName>
        <fullName evidence="4">Fe2OG dioxygenase domain-containing protein</fullName>
    </recommendedName>
</protein>
<keyword evidence="6" id="KW-1185">Reference proteome</keyword>
<dbReference type="OMA" id="TPWRVEE"/>
<evidence type="ECO:0000313" key="6">
    <source>
        <dbReference type="Proteomes" id="UP000184546"/>
    </source>
</evidence>
<dbReference type="OrthoDB" id="288590at2759"/>
<dbReference type="Gene3D" id="2.60.120.330">
    <property type="entry name" value="B-lactam Antibiotic, Isopenicillin N Synthase, Chain"/>
    <property type="match status" value="1"/>
</dbReference>
<dbReference type="Pfam" id="PF14226">
    <property type="entry name" value="DIOX_N"/>
    <property type="match status" value="1"/>
</dbReference>
<evidence type="ECO:0000259" key="4">
    <source>
        <dbReference type="PROSITE" id="PS51471"/>
    </source>
</evidence>
<dbReference type="PRINTS" id="PR00682">
    <property type="entry name" value="IPNSYNTHASE"/>
</dbReference>
<evidence type="ECO:0000256" key="1">
    <source>
        <dbReference type="ARBA" id="ARBA00008056"/>
    </source>
</evidence>
<dbReference type="PROSITE" id="PS51471">
    <property type="entry name" value="FE2OG_OXY"/>
    <property type="match status" value="1"/>
</dbReference>
<dbReference type="GO" id="GO:0044283">
    <property type="term" value="P:small molecule biosynthetic process"/>
    <property type="evidence" value="ECO:0007669"/>
    <property type="project" value="UniProtKB-ARBA"/>
</dbReference>
<dbReference type="InterPro" id="IPR044861">
    <property type="entry name" value="IPNS-like_FE2OG_OXY"/>
</dbReference>
<keyword evidence="2" id="KW-0560">Oxidoreductase</keyword>
<feature type="compositionally biased region" description="Basic and acidic residues" evidence="3">
    <location>
        <begin position="101"/>
        <end position="110"/>
    </location>
</feature>
<dbReference type="Pfam" id="PF03171">
    <property type="entry name" value="2OG-FeII_Oxy"/>
    <property type="match status" value="1"/>
</dbReference>
<dbReference type="EMBL" id="KV878974">
    <property type="protein sequence ID" value="OJK01766.1"/>
    <property type="molecule type" value="Genomic_DNA"/>
</dbReference>
<dbReference type="AlphaFoldDB" id="A0A1L9X091"/>
<proteinExistence type="inferred from homology"/>
<sequence length="335" mass="37861">MAIPTLDFAKFHSGSDAERREFASALTKGFKRFGFIKLINHGFSREETSHLFQLNKDFFELPDSYKDPIQNKEGPKPQRGWSRVGAEKTGLLNPGGKTNLSKKDQHDLQDAKEHFDTGPAEDQEYPNQWPDDERLPGFRPWLESYFDRSQAITLELMEALELGLGIRRGAFVERCQGHASELRLNHYPAIARRTLEAGKTSRIWPHTDFGIITLLAQDDRGGLEVQSEANPVEFVPVPREDPTEFVVNIGDTLERWTNGVLHAGLHQVTAPRGEEASTGSDETILPARRSIAFFLKARRDMSVGPLLPFVTPDRPSQYQDMTALAYQQLRTGIVY</sequence>
<evidence type="ECO:0000256" key="2">
    <source>
        <dbReference type="RuleBase" id="RU003682"/>
    </source>
</evidence>
<dbReference type="Proteomes" id="UP000184546">
    <property type="component" value="Unassembled WGS sequence"/>
</dbReference>
<comment type="similarity">
    <text evidence="1 2">Belongs to the iron/ascorbate-dependent oxidoreductase family.</text>
</comment>
<accession>A0A1L9X091</accession>
<dbReference type="InterPro" id="IPR026992">
    <property type="entry name" value="DIOX_N"/>
</dbReference>
<dbReference type="InterPro" id="IPR027443">
    <property type="entry name" value="IPNS-like_sf"/>
</dbReference>
<dbReference type="RefSeq" id="XP_020058105.1">
    <property type="nucleotide sequence ID" value="XM_020203444.1"/>
</dbReference>
<dbReference type="STRING" id="690307.A0A1L9X091"/>
<dbReference type="InterPro" id="IPR050231">
    <property type="entry name" value="Iron_ascorbate_oxido_reductase"/>
</dbReference>
<feature type="domain" description="Fe2OG dioxygenase" evidence="4">
    <location>
        <begin position="178"/>
        <end position="297"/>
    </location>
</feature>
<dbReference type="InterPro" id="IPR005123">
    <property type="entry name" value="Oxoglu/Fe-dep_dioxygenase_dom"/>
</dbReference>
<feature type="compositionally biased region" description="Basic and acidic residues" evidence="3">
    <location>
        <begin position="65"/>
        <end position="76"/>
    </location>
</feature>
<organism evidence="5 6">
    <name type="scientific">Aspergillus aculeatus (strain ATCC 16872 / CBS 172.66 / WB 5094)</name>
    <dbReference type="NCBI Taxonomy" id="690307"/>
    <lineage>
        <taxon>Eukaryota</taxon>
        <taxon>Fungi</taxon>
        <taxon>Dikarya</taxon>
        <taxon>Ascomycota</taxon>
        <taxon>Pezizomycotina</taxon>
        <taxon>Eurotiomycetes</taxon>
        <taxon>Eurotiomycetidae</taxon>
        <taxon>Eurotiales</taxon>
        <taxon>Aspergillaceae</taxon>
        <taxon>Aspergillus</taxon>
        <taxon>Aspergillus subgen. Circumdati</taxon>
    </lineage>
</organism>